<evidence type="ECO:0000313" key="3">
    <source>
        <dbReference type="Proteomes" id="UP000194266"/>
    </source>
</evidence>
<feature type="compositionally biased region" description="Polar residues" evidence="1">
    <location>
        <begin position="1"/>
        <end position="23"/>
    </location>
</feature>
<evidence type="ECO:0000256" key="1">
    <source>
        <dbReference type="SAM" id="MobiDB-lite"/>
    </source>
</evidence>
<accession>A0ABX3Y8V3</accession>
<reference evidence="2 3" key="1">
    <citation type="submission" date="2016-12" db="EMBL/GenBank/DDBJ databases">
        <title>Genome Mining:The Detection of Biosynthetic Gene Clusters to Aid in the Expression of Curamycin A produced by Streptomyces sp. strain CZA14.</title>
        <authorList>
            <person name="Durrell K.A."/>
            <person name="Kirby B.M."/>
            <person name="Khan W."/>
            <person name="Mthethwa T."/>
            <person name="Le Roes-Hill M."/>
        </authorList>
    </citation>
    <scope>NUCLEOTIDE SEQUENCE [LARGE SCALE GENOMIC DNA]</scope>
    <source>
        <strain evidence="2 3">CZA14</strain>
    </source>
</reference>
<sequence length="172" mass="18386">MTTAQQTGTVRSEKSTQGSSQLSVGDATRTLALPQLPYADAVLAELDAVGMPPAALETGLRATRPGLPELFMRLVWPTGSHLLDDGVRDKGLTLAWSHVTGWTAHNGVGDSELLDVDLFADPALVAMAARDLAEQDLSLMWSPPDGTAGRWPEADHLDLALTRFEEKGGPTW</sequence>
<dbReference type="RefSeq" id="WP_086172998.1">
    <property type="nucleotide sequence ID" value="NZ_MRYD01000317.1"/>
</dbReference>
<proteinExistence type="predicted"/>
<evidence type="ECO:0000313" key="2">
    <source>
        <dbReference type="EMBL" id="OSZ56280.1"/>
    </source>
</evidence>
<gene>
    <name evidence="2" type="ORF">OQI_33840</name>
</gene>
<comment type="caution">
    <text evidence="2">The sequence shown here is derived from an EMBL/GenBank/DDBJ whole genome shotgun (WGS) entry which is preliminary data.</text>
</comment>
<dbReference type="EMBL" id="MRYD01000317">
    <property type="protein sequence ID" value="OSZ56280.1"/>
    <property type="molecule type" value="Genomic_DNA"/>
</dbReference>
<feature type="region of interest" description="Disordered" evidence="1">
    <location>
        <begin position="1"/>
        <end position="24"/>
    </location>
</feature>
<organism evidence="2 3">
    <name type="scientific">Streptomyces pharetrae CZA14</name>
    <dbReference type="NCBI Taxonomy" id="1144883"/>
    <lineage>
        <taxon>Bacteria</taxon>
        <taxon>Bacillati</taxon>
        <taxon>Actinomycetota</taxon>
        <taxon>Actinomycetes</taxon>
        <taxon>Kitasatosporales</taxon>
        <taxon>Streptomycetaceae</taxon>
        <taxon>Streptomyces</taxon>
    </lineage>
</organism>
<name>A0ABX3Y8V3_9ACTN</name>
<dbReference type="Proteomes" id="UP000194266">
    <property type="component" value="Unassembled WGS sequence"/>
</dbReference>
<keyword evidence="3" id="KW-1185">Reference proteome</keyword>
<protein>
    <submittedName>
        <fullName evidence="2">Uncharacterized protein</fullName>
    </submittedName>
</protein>